<dbReference type="Proteomes" id="UP000800200">
    <property type="component" value="Unassembled WGS sequence"/>
</dbReference>
<protein>
    <submittedName>
        <fullName evidence="2">Uncharacterized protein</fullName>
    </submittedName>
</protein>
<feature type="compositionally biased region" description="Pro residues" evidence="1">
    <location>
        <begin position="90"/>
        <end position="99"/>
    </location>
</feature>
<gene>
    <name evidence="2" type="ORF">K469DRAFT_610025</name>
</gene>
<dbReference type="PANTHER" id="PTHR35204">
    <property type="entry name" value="YALI0A21131P"/>
    <property type="match status" value="1"/>
</dbReference>
<organism evidence="2 3">
    <name type="scientific">Zopfia rhizophila CBS 207.26</name>
    <dbReference type="NCBI Taxonomy" id="1314779"/>
    <lineage>
        <taxon>Eukaryota</taxon>
        <taxon>Fungi</taxon>
        <taxon>Dikarya</taxon>
        <taxon>Ascomycota</taxon>
        <taxon>Pezizomycotina</taxon>
        <taxon>Dothideomycetes</taxon>
        <taxon>Dothideomycetes incertae sedis</taxon>
        <taxon>Zopfiaceae</taxon>
        <taxon>Zopfia</taxon>
    </lineage>
</organism>
<evidence type="ECO:0000256" key="1">
    <source>
        <dbReference type="SAM" id="MobiDB-lite"/>
    </source>
</evidence>
<evidence type="ECO:0000313" key="3">
    <source>
        <dbReference type="Proteomes" id="UP000800200"/>
    </source>
</evidence>
<keyword evidence="3" id="KW-1185">Reference proteome</keyword>
<dbReference type="OrthoDB" id="10261782at2759"/>
<feature type="region of interest" description="Disordered" evidence="1">
    <location>
        <begin position="41"/>
        <end position="64"/>
    </location>
</feature>
<feature type="compositionally biased region" description="Basic and acidic residues" evidence="1">
    <location>
        <begin position="53"/>
        <end position="64"/>
    </location>
</feature>
<dbReference type="InterPro" id="IPR038921">
    <property type="entry name" value="YOR389W-like"/>
</dbReference>
<sequence>MSFFLATALAGTQLYHGTSSPDPVKGTEWLAFEPEHALIFAHPRGPPGRGHLPGHEHPPPKLEEWDKIPEQFPHERLHDFDPSMSSPPRSYGPPPPPHPHNNAQHPLSEDDSGPKNGYLHTYALKHPLNLLYIDGMSAGKTANGTLDTQDILLLNLTAPDHGFWGEIERARGLCDLAYSTWQGKIDGIVRMEGGFEIILCEFAKHLEVKEIMPVVEQRVGEGILGGWRYYQAITDRYHGIGGGRVRLNYENFISVFEYEGLDLWANDVHSDVPMPRLQSVSSEDLLRIKNAVTDMVLKNDKEIKDTVNWQEVTDMIIGRYSAPLHYLGTPKSPARSSKEEFATYLSNLLRPFIDHTSRNTTLETHRCIAQSLPAATTDSLAARTVLAISTKICNSLLTALDVTSLSMSRSLSESSPPPAHALSLIDQLISYLQWTAWKQCPSCADEEICVVPIWPLGTLEDHRKPRCLGESEALRRNGYWGRFGMGRRAPPDRKNGRH</sequence>
<dbReference type="PANTHER" id="PTHR35204:SF1">
    <property type="entry name" value="ENTEROTOXIN"/>
    <property type="match status" value="1"/>
</dbReference>
<evidence type="ECO:0000313" key="2">
    <source>
        <dbReference type="EMBL" id="KAF2175618.1"/>
    </source>
</evidence>
<reference evidence="2" key="1">
    <citation type="journal article" date="2020" name="Stud. Mycol.">
        <title>101 Dothideomycetes genomes: a test case for predicting lifestyles and emergence of pathogens.</title>
        <authorList>
            <person name="Haridas S."/>
            <person name="Albert R."/>
            <person name="Binder M."/>
            <person name="Bloem J."/>
            <person name="Labutti K."/>
            <person name="Salamov A."/>
            <person name="Andreopoulos B."/>
            <person name="Baker S."/>
            <person name="Barry K."/>
            <person name="Bills G."/>
            <person name="Bluhm B."/>
            <person name="Cannon C."/>
            <person name="Castanera R."/>
            <person name="Culley D."/>
            <person name="Daum C."/>
            <person name="Ezra D."/>
            <person name="Gonzalez J."/>
            <person name="Henrissat B."/>
            <person name="Kuo A."/>
            <person name="Liang C."/>
            <person name="Lipzen A."/>
            <person name="Lutzoni F."/>
            <person name="Magnuson J."/>
            <person name="Mondo S."/>
            <person name="Nolan M."/>
            <person name="Ohm R."/>
            <person name="Pangilinan J."/>
            <person name="Park H.-J."/>
            <person name="Ramirez L."/>
            <person name="Alfaro M."/>
            <person name="Sun H."/>
            <person name="Tritt A."/>
            <person name="Yoshinaga Y."/>
            <person name="Zwiers L.-H."/>
            <person name="Turgeon B."/>
            <person name="Goodwin S."/>
            <person name="Spatafora J."/>
            <person name="Crous P."/>
            <person name="Grigoriev I."/>
        </authorList>
    </citation>
    <scope>NUCLEOTIDE SEQUENCE</scope>
    <source>
        <strain evidence="2">CBS 207.26</strain>
    </source>
</reference>
<dbReference type="EMBL" id="ML994728">
    <property type="protein sequence ID" value="KAF2175618.1"/>
    <property type="molecule type" value="Genomic_DNA"/>
</dbReference>
<accession>A0A6A6DAV3</accession>
<proteinExistence type="predicted"/>
<name>A0A6A6DAV3_9PEZI</name>
<feature type="region of interest" description="Disordered" evidence="1">
    <location>
        <begin position="76"/>
        <end position="118"/>
    </location>
</feature>
<dbReference type="AlphaFoldDB" id="A0A6A6DAV3"/>